<dbReference type="Gene3D" id="1.25.40.20">
    <property type="entry name" value="Ankyrin repeat-containing domain"/>
    <property type="match status" value="1"/>
</dbReference>
<dbReference type="PANTHER" id="PTHR24126">
    <property type="entry name" value="ANKYRIN REPEAT, PH AND SEC7 DOMAIN CONTAINING PROTEIN SECG-RELATED"/>
    <property type="match status" value="1"/>
</dbReference>
<dbReference type="PROSITE" id="PS50297">
    <property type="entry name" value="ANK_REP_REGION"/>
    <property type="match status" value="1"/>
</dbReference>
<proteinExistence type="predicted"/>
<feature type="repeat" description="ANK" evidence="3">
    <location>
        <begin position="595"/>
        <end position="627"/>
    </location>
</feature>
<dbReference type="SMART" id="SM00248">
    <property type="entry name" value="ANK"/>
    <property type="match status" value="7"/>
</dbReference>
<reference evidence="4 5" key="1">
    <citation type="submission" date="2016-08" db="EMBL/GenBank/DDBJ databases">
        <title>A Parts List for Fungal Cellulosomes Revealed by Comparative Genomics.</title>
        <authorList>
            <consortium name="DOE Joint Genome Institute"/>
            <person name="Haitjema C.H."/>
            <person name="Gilmore S.P."/>
            <person name="Henske J.K."/>
            <person name="Solomon K.V."/>
            <person name="De Groot R."/>
            <person name="Kuo A."/>
            <person name="Mondo S.J."/>
            <person name="Salamov A.A."/>
            <person name="Labutti K."/>
            <person name="Zhao Z."/>
            <person name="Chiniquy J."/>
            <person name="Barry K."/>
            <person name="Brewer H.M."/>
            <person name="Purvine S.O."/>
            <person name="Wright A.T."/>
            <person name="Boxma B."/>
            <person name="Van Alen T."/>
            <person name="Hackstein J.H."/>
            <person name="Baker S.E."/>
            <person name="Grigoriev I.V."/>
            <person name="O'Malley M.A."/>
        </authorList>
    </citation>
    <scope>NUCLEOTIDE SEQUENCE [LARGE SCALE GENOMIC DNA]</scope>
    <source>
        <strain evidence="4 5">G1</strain>
    </source>
</reference>
<evidence type="ECO:0000313" key="5">
    <source>
        <dbReference type="Proteomes" id="UP000193920"/>
    </source>
</evidence>
<dbReference type="InterPro" id="IPR002110">
    <property type="entry name" value="Ankyrin_rpt"/>
</dbReference>
<dbReference type="InterPro" id="IPR036770">
    <property type="entry name" value="Ankyrin_rpt-contain_sf"/>
</dbReference>
<organism evidence="4 5">
    <name type="scientific">Neocallimastix californiae</name>
    <dbReference type="NCBI Taxonomy" id="1754190"/>
    <lineage>
        <taxon>Eukaryota</taxon>
        <taxon>Fungi</taxon>
        <taxon>Fungi incertae sedis</taxon>
        <taxon>Chytridiomycota</taxon>
        <taxon>Chytridiomycota incertae sedis</taxon>
        <taxon>Neocallimastigomycetes</taxon>
        <taxon>Neocallimastigales</taxon>
        <taxon>Neocallimastigaceae</taxon>
        <taxon>Neocallimastix</taxon>
    </lineage>
</organism>
<evidence type="ECO:0000256" key="1">
    <source>
        <dbReference type="ARBA" id="ARBA00022737"/>
    </source>
</evidence>
<sequence>MNKKINFQESINIIINSKNVKELKQNLIENGFQLKDLKNINKDNLKGYNVQGFDILIHFIENNATQEVVQYIIINGKYTNLNYVNIYNINNKNYIKTPLSSALEINNLSLSNFLIENGATLEYIPLNLLVQSINNENYKFIFQSHQIHIKKKLLKAIIKNGNKNYALKEIFNDKPESKQLINRSIYKTAIKSKNYEALTILYNNDSRERKYIFNDFSEIFKPPPPFDNEMLNETNEYYPNEKDKLELIERLKNSELEFSVNNIFINSLNNQENLIKLIQNNKLNDFEDYVNKNPVILTEFRYMENTGIDKDILSYAIEHHVSLDFLKFLIQKCLEEKPDFIEYNRNYEDMFYTAISRNNFNAADYILDQYKDSGKTYNYMFSNLYCSFDPHLLNDKNLEYFIETPIPHDCSTNEFLSIDSLVENNELEILRKIFKYYENEKNITNESDKISINFSLYKEAIYHDHLEMVNFLSEHDDRKKEDILDTIFQIVDGMNRAQKQKFLYNIKNGKITLPSVDYLDHFLNNLNENQNIWKAIVKKIENNSISELDDYLQEKNISLSCFHKDILIYAIENNSSFEMIRYLLSHYPSLNFISDRRTPLTCAISHNHFDIAELLIKHGADIHYNYDSEPFGYIFENVICYTIDKNLLNKKNLKFILNYEIEFIPKIISLLISSHEESHRKILNELLNNYVMDNHFIIKLLSYYHNATPLSNFQLQEMTLKEKQKISKNWYTYAFYDNGNRENIELLLRYDSNESELMSDTNNKEGNSDDGLIINNYIDFKNMNNDFEDILLLLLREKCPFDLLISFIQDSFKNDTLDLTKVNFEIILRELTDAVNSSASSHSEIIKIFIYEYFHHKDFNIKYINIEKSVAILCPLEDNISNLNYFIHILIQCHQFSIKDSMNDISLLLKELDCLDLVNNI</sequence>
<evidence type="ECO:0000256" key="2">
    <source>
        <dbReference type="ARBA" id="ARBA00023043"/>
    </source>
</evidence>
<dbReference type="EMBL" id="MCOG01000086">
    <property type="protein sequence ID" value="ORY54348.1"/>
    <property type="molecule type" value="Genomic_DNA"/>
</dbReference>
<accession>A0A1Y2D4X4</accession>
<dbReference type="AlphaFoldDB" id="A0A1Y2D4X4"/>
<dbReference type="Pfam" id="PF12796">
    <property type="entry name" value="Ank_2"/>
    <property type="match status" value="1"/>
</dbReference>
<keyword evidence="1" id="KW-0677">Repeat</keyword>
<dbReference type="PANTHER" id="PTHR24126:SF14">
    <property type="entry name" value="ANK_REP_REGION DOMAIN-CONTAINING PROTEIN"/>
    <property type="match status" value="1"/>
</dbReference>
<evidence type="ECO:0000256" key="3">
    <source>
        <dbReference type="PROSITE-ProRule" id="PRU00023"/>
    </source>
</evidence>
<evidence type="ECO:0000313" key="4">
    <source>
        <dbReference type="EMBL" id="ORY54348.1"/>
    </source>
</evidence>
<name>A0A1Y2D4X4_9FUNG</name>
<dbReference type="Proteomes" id="UP000193920">
    <property type="component" value="Unassembled WGS sequence"/>
</dbReference>
<keyword evidence="2 3" id="KW-0040">ANK repeat</keyword>
<dbReference type="PROSITE" id="PS50088">
    <property type="entry name" value="ANK_REPEAT"/>
    <property type="match status" value="1"/>
</dbReference>
<protein>
    <submittedName>
        <fullName evidence="4">Uncharacterized protein</fullName>
    </submittedName>
</protein>
<gene>
    <name evidence="4" type="ORF">LY90DRAFT_647355</name>
</gene>
<keyword evidence="5" id="KW-1185">Reference proteome</keyword>
<dbReference type="SUPFAM" id="SSF48403">
    <property type="entry name" value="Ankyrin repeat"/>
    <property type="match status" value="2"/>
</dbReference>
<comment type="caution">
    <text evidence="4">The sequence shown here is derived from an EMBL/GenBank/DDBJ whole genome shotgun (WGS) entry which is preliminary data.</text>
</comment>